<dbReference type="FunFam" id="3.40.50.720:FF:000084">
    <property type="entry name" value="Short-chain dehydrogenase reductase"/>
    <property type="match status" value="1"/>
</dbReference>
<comment type="similarity">
    <text evidence="1">Belongs to the short-chain dehydrogenases/reductases (SDR) family.</text>
</comment>
<name>A0A926D0Z1_9FIRM</name>
<organism evidence="3 4">
    <name type="scientific">Luoshenia tenuis</name>
    <dbReference type="NCBI Taxonomy" id="2763654"/>
    <lineage>
        <taxon>Bacteria</taxon>
        <taxon>Bacillati</taxon>
        <taxon>Bacillota</taxon>
        <taxon>Clostridia</taxon>
        <taxon>Christensenellales</taxon>
        <taxon>Christensenellaceae</taxon>
        <taxon>Luoshenia</taxon>
    </lineage>
</organism>
<dbReference type="EMBL" id="JACRSO010000002">
    <property type="protein sequence ID" value="MBC8528974.1"/>
    <property type="molecule type" value="Genomic_DNA"/>
</dbReference>
<evidence type="ECO:0000256" key="1">
    <source>
        <dbReference type="ARBA" id="ARBA00006484"/>
    </source>
</evidence>
<reference evidence="3" key="1">
    <citation type="submission" date="2020-08" db="EMBL/GenBank/DDBJ databases">
        <title>Genome public.</title>
        <authorList>
            <person name="Liu C."/>
            <person name="Sun Q."/>
        </authorList>
    </citation>
    <scope>NUCLEOTIDE SEQUENCE</scope>
    <source>
        <strain evidence="3">NSJ-44</strain>
    </source>
</reference>
<dbReference type="InterPro" id="IPR002347">
    <property type="entry name" value="SDR_fam"/>
</dbReference>
<dbReference type="CDD" id="cd05233">
    <property type="entry name" value="SDR_c"/>
    <property type="match status" value="1"/>
</dbReference>
<proteinExistence type="inferred from homology"/>
<dbReference type="GO" id="GO:0016616">
    <property type="term" value="F:oxidoreductase activity, acting on the CH-OH group of donors, NAD or NADP as acceptor"/>
    <property type="evidence" value="ECO:0007669"/>
    <property type="project" value="TreeGrafter"/>
</dbReference>
<dbReference type="SUPFAM" id="SSF51735">
    <property type="entry name" value="NAD(P)-binding Rossmann-fold domains"/>
    <property type="match status" value="1"/>
</dbReference>
<dbReference type="PRINTS" id="PR00081">
    <property type="entry name" value="GDHRDH"/>
</dbReference>
<dbReference type="InterPro" id="IPR020904">
    <property type="entry name" value="Sc_DH/Rdtase_CS"/>
</dbReference>
<gene>
    <name evidence="3" type="ORF">H8699_06005</name>
</gene>
<comment type="caution">
    <text evidence="3">The sequence shown here is derived from an EMBL/GenBank/DDBJ whole genome shotgun (WGS) entry which is preliminary data.</text>
</comment>
<evidence type="ECO:0000256" key="2">
    <source>
        <dbReference type="ARBA" id="ARBA00023002"/>
    </source>
</evidence>
<accession>A0A926D0Z1</accession>
<evidence type="ECO:0000313" key="4">
    <source>
        <dbReference type="Proteomes" id="UP000654279"/>
    </source>
</evidence>
<dbReference type="RefSeq" id="WP_249284895.1">
    <property type="nucleotide sequence ID" value="NZ_JACRSO010000002.1"/>
</dbReference>
<protein>
    <submittedName>
        <fullName evidence="3">SDR family oxidoreductase</fullName>
    </submittedName>
</protein>
<dbReference type="InterPro" id="IPR036291">
    <property type="entry name" value="NAD(P)-bd_dom_sf"/>
</dbReference>
<dbReference type="Proteomes" id="UP000654279">
    <property type="component" value="Unassembled WGS sequence"/>
</dbReference>
<keyword evidence="2" id="KW-0560">Oxidoreductase</keyword>
<sequence>MDVAKNLQQMFSLEGKVVLFTGAAGGIGRELCKGLARAGAAVALCDISRDGLAALEEEIRGEGGSASSHIMDVSDKDSISACVDQIGEQYGHIDVLVNCAGINKREGLLDVEEETYDRIMEINLKGVFRVSRAVAPYMMAQKNGSIINIGSHNTGSVLGGCSVYAATKSGIVALTRSMSVEWAKYNIRANCISPGHILTPLTTVTWEHPQRAAYLRERIAMRRPGNPEEIVGLCVLLASDASGYITGSEYRIDGGCLSGGSPWPYDTKY</sequence>
<dbReference type="PANTHER" id="PTHR42760">
    <property type="entry name" value="SHORT-CHAIN DEHYDROGENASES/REDUCTASES FAMILY MEMBER"/>
    <property type="match status" value="1"/>
</dbReference>
<dbReference type="GO" id="GO:0008206">
    <property type="term" value="P:bile acid metabolic process"/>
    <property type="evidence" value="ECO:0007669"/>
    <property type="project" value="UniProtKB-ARBA"/>
</dbReference>
<dbReference type="Gene3D" id="3.40.50.720">
    <property type="entry name" value="NAD(P)-binding Rossmann-like Domain"/>
    <property type="match status" value="1"/>
</dbReference>
<dbReference type="AlphaFoldDB" id="A0A926D0Z1"/>
<dbReference type="Pfam" id="PF13561">
    <property type="entry name" value="adh_short_C2"/>
    <property type="match status" value="1"/>
</dbReference>
<dbReference type="PROSITE" id="PS00061">
    <property type="entry name" value="ADH_SHORT"/>
    <property type="match status" value="1"/>
</dbReference>
<keyword evidence="4" id="KW-1185">Reference proteome</keyword>
<evidence type="ECO:0000313" key="3">
    <source>
        <dbReference type="EMBL" id="MBC8528974.1"/>
    </source>
</evidence>
<dbReference type="NCBIfam" id="NF005559">
    <property type="entry name" value="PRK07231.1"/>
    <property type="match status" value="1"/>
</dbReference>
<dbReference type="PRINTS" id="PR00080">
    <property type="entry name" value="SDRFAMILY"/>
</dbReference>